<dbReference type="PANTHER" id="PTHR24171">
    <property type="entry name" value="ANKYRIN REPEAT DOMAIN-CONTAINING PROTEIN 39-RELATED"/>
    <property type="match status" value="1"/>
</dbReference>
<feature type="repeat" description="ANK" evidence="3">
    <location>
        <begin position="75"/>
        <end position="118"/>
    </location>
</feature>
<dbReference type="SMART" id="SM00248">
    <property type="entry name" value="ANK"/>
    <property type="match status" value="3"/>
</dbReference>
<dbReference type="Pfam" id="PF12796">
    <property type="entry name" value="Ank_2"/>
    <property type="match status" value="1"/>
</dbReference>
<evidence type="ECO:0000256" key="2">
    <source>
        <dbReference type="ARBA" id="ARBA00023043"/>
    </source>
</evidence>
<dbReference type="PROSITE" id="PS50297">
    <property type="entry name" value="ANK_REP_REGION"/>
    <property type="match status" value="1"/>
</dbReference>
<dbReference type="AlphaFoldDB" id="A0A517ZG25"/>
<keyword evidence="2 3" id="KW-0040">ANK repeat</keyword>
<dbReference type="Proteomes" id="UP000320496">
    <property type="component" value="Chromosome"/>
</dbReference>
<feature type="repeat" description="ANK" evidence="3">
    <location>
        <begin position="41"/>
        <end position="73"/>
    </location>
</feature>
<reference evidence="4 5" key="1">
    <citation type="submission" date="2019-02" db="EMBL/GenBank/DDBJ databases">
        <title>Deep-cultivation of Planctomycetes and their phenomic and genomic characterization uncovers novel biology.</title>
        <authorList>
            <person name="Wiegand S."/>
            <person name="Jogler M."/>
            <person name="Boedeker C."/>
            <person name="Pinto D."/>
            <person name="Vollmers J."/>
            <person name="Rivas-Marin E."/>
            <person name="Kohn T."/>
            <person name="Peeters S.H."/>
            <person name="Heuer A."/>
            <person name="Rast P."/>
            <person name="Oberbeckmann S."/>
            <person name="Bunk B."/>
            <person name="Jeske O."/>
            <person name="Meyerdierks A."/>
            <person name="Storesund J.E."/>
            <person name="Kallscheuer N."/>
            <person name="Luecker S."/>
            <person name="Lage O.M."/>
            <person name="Pohl T."/>
            <person name="Merkel B.J."/>
            <person name="Hornburger P."/>
            <person name="Mueller R.-W."/>
            <person name="Bruemmer F."/>
            <person name="Labrenz M."/>
            <person name="Spormann A.M."/>
            <person name="Op den Camp H."/>
            <person name="Overmann J."/>
            <person name="Amann R."/>
            <person name="Jetten M.S.M."/>
            <person name="Mascher T."/>
            <person name="Medema M.H."/>
            <person name="Devos D.P."/>
            <person name="Kaster A.-K."/>
            <person name="Ovreas L."/>
            <person name="Rohde M."/>
            <person name="Galperin M.Y."/>
            <person name="Jogler C."/>
        </authorList>
    </citation>
    <scope>NUCLEOTIDE SEQUENCE [LARGE SCALE GENOMIC DNA]</scope>
    <source>
        <strain evidence="4 5">Mal4</strain>
    </source>
</reference>
<keyword evidence="1" id="KW-0677">Repeat</keyword>
<evidence type="ECO:0000313" key="4">
    <source>
        <dbReference type="EMBL" id="QDU41436.1"/>
    </source>
</evidence>
<dbReference type="GO" id="GO:0085020">
    <property type="term" value="P:protein K6-linked ubiquitination"/>
    <property type="evidence" value="ECO:0007669"/>
    <property type="project" value="TreeGrafter"/>
</dbReference>
<dbReference type="PANTHER" id="PTHR24171:SF8">
    <property type="entry name" value="BRCA1-ASSOCIATED RING DOMAIN PROTEIN 1"/>
    <property type="match status" value="1"/>
</dbReference>
<organism evidence="4 5">
    <name type="scientific">Maioricimonas rarisocia</name>
    <dbReference type="NCBI Taxonomy" id="2528026"/>
    <lineage>
        <taxon>Bacteria</taxon>
        <taxon>Pseudomonadati</taxon>
        <taxon>Planctomycetota</taxon>
        <taxon>Planctomycetia</taxon>
        <taxon>Planctomycetales</taxon>
        <taxon>Planctomycetaceae</taxon>
        <taxon>Maioricimonas</taxon>
    </lineage>
</organism>
<evidence type="ECO:0000313" key="5">
    <source>
        <dbReference type="Proteomes" id="UP000320496"/>
    </source>
</evidence>
<proteinExistence type="predicted"/>
<dbReference type="Gene3D" id="1.25.40.20">
    <property type="entry name" value="Ankyrin repeat-containing domain"/>
    <property type="match status" value="1"/>
</dbReference>
<name>A0A517ZG25_9PLAN</name>
<accession>A0A517ZG25</accession>
<dbReference type="KEGG" id="mri:Mal4_58040"/>
<dbReference type="GO" id="GO:0004842">
    <property type="term" value="F:ubiquitin-protein transferase activity"/>
    <property type="evidence" value="ECO:0007669"/>
    <property type="project" value="TreeGrafter"/>
</dbReference>
<keyword evidence="5" id="KW-1185">Reference proteome</keyword>
<protein>
    <submittedName>
        <fullName evidence="4">Ankyrin repeats (3 copies)</fullName>
    </submittedName>
</protein>
<dbReference type="InterPro" id="IPR002110">
    <property type="entry name" value="Ankyrin_rpt"/>
</dbReference>
<dbReference type="SUPFAM" id="SSF48403">
    <property type="entry name" value="Ankyrin repeat"/>
    <property type="match status" value="1"/>
</dbReference>
<sequence length="142" mass="15697">MADERPLSQTCCERHPDPETQRRVIRTLVKDGADVNETDKNGVTPLHHAVRFRSPTAVATLLELGADVNRVCRRSGSTPLHRAVTFTGAPETSGRQTERIEIVRILLDAGADPAIANQRGKTPVDYEKDPEVQQLLRTHAGR</sequence>
<dbReference type="PROSITE" id="PS50088">
    <property type="entry name" value="ANK_REPEAT"/>
    <property type="match status" value="2"/>
</dbReference>
<dbReference type="RefSeq" id="WP_145372833.1">
    <property type="nucleotide sequence ID" value="NZ_CP036275.1"/>
</dbReference>
<dbReference type="OrthoDB" id="928522at2"/>
<gene>
    <name evidence="4" type="ORF">Mal4_58040</name>
</gene>
<dbReference type="InterPro" id="IPR036770">
    <property type="entry name" value="Ankyrin_rpt-contain_sf"/>
</dbReference>
<evidence type="ECO:0000256" key="3">
    <source>
        <dbReference type="PROSITE-ProRule" id="PRU00023"/>
    </source>
</evidence>
<evidence type="ECO:0000256" key="1">
    <source>
        <dbReference type="ARBA" id="ARBA00022737"/>
    </source>
</evidence>
<dbReference type="EMBL" id="CP036275">
    <property type="protein sequence ID" value="QDU41436.1"/>
    <property type="molecule type" value="Genomic_DNA"/>
</dbReference>